<organism evidence="3 4">
    <name type="scientific">Pedococcus aerophilus</name>
    <dbReference type="NCBI Taxonomy" id="436356"/>
    <lineage>
        <taxon>Bacteria</taxon>
        <taxon>Bacillati</taxon>
        <taxon>Actinomycetota</taxon>
        <taxon>Actinomycetes</taxon>
        <taxon>Micrococcales</taxon>
        <taxon>Intrasporangiaceae</taxon>
        <taxon>Pedococcus</taxon>
    </lineage>
</organism>
<dbReference type="EMBL" id="BAAARN010000003">
    <property type="protein sequence ID" value="GAA2737696.1"/>
    <property type="molecule type" value="Genomic_DNA"/>
</dbReference>
<feature type="compositionally biased region" description="Pro residues" evidence="1">
    <location>
        <begin position="1"/>
        <end position="13"/>
    </location>
</feature>
<dbReference type="RefSeq" id="WP_344194054.1">
    <property type="nucleotide sequence ID" value="NZ_BAAARN010000003.1"/>
</dbReference>
<feature type="transmembrane region" description="Helical" evidence="2">
    <location>
        <begin position="46"/>
        <end position="65"/>
    </location>
</feature>
<keyword evidence="2" id="KW-0472">Membrane</keyword>
<evidence type="ECO:0000313" key="3">
    <source>
        <dbReference type="EMBL" id="GAA2737696.1"/>
    </source>
</evidence>
<feature type="transmembrane region" description="Helical" evidence="2">
    <location>
        <begin position="85"/>
        <end position="108"/>
    </location>
</feature>
<comment type="caution">
    <text evidence="3">The sequence shown here is derived from an EMBL/GenBank/DDBJ whole genome shotgun (WGS) entry which is preliminary data.</text>
</comment>
<evidence type="ECO:0000256" key="1">
    <source>
        <dbReference type="SAM" id="MobiDB-lite"/>
    </source>
</evidence>
<dbReference type="Proteomes" id="UP001501326">
    <property type="component" value="Unassembled WGS sequence"/>
</dbReference>
<feature type="transmembrane region" description="Helical" evidence="2">
    <location>
        <begin position="120"/>
        <end position="141"/>
    </location>
</feature>
<proteinExistence type="predicted"/>
<feature type="transmembrane region" description="Helical" evidence="2">
    <location>
        <begin position="147"/>
        <end position="167"/>
    </location>
</feature>
<evidence type="ECO:0000313" key="4">
    <source>
        <dbReference type="Proteomes" id="UP001501326"/>
    </source>
</evidence>
<keyword evidence="4" id="KW-1185">Reference proteome</keyword>
<reference evidence="3 4" key="1">
    <citation type="journal article" date="2019" name="Int. J. Syst. Evol. Microbiol.">
        <title>The Global Catalogue of Microorganisms (GCM) 10K type strain sequencing project: providing services to taxonomists for standard genome sequencing and annotation.</title>
        <authorList>
            <consortium name="The Broad Institute Genomics Platform"/>
            <consortium name="The Broad Institute Genome Sequencing Center for Infectious Disease"/>
            <person name="Wu L."/>
            <person name="Ma J."/>
        </authorList>
    </citation>
    <scope>NUCLEOTIDE SEQUENCE [LARGE SCALE GENOMIC DNA]</scope>
    <source>
        <strain evidence="3 4">JCM 16378</strain>
    </source>
</reference>
<gene>
    <name evidence="3" type="ORF">GCM10009867_25890</name>
</gene>
<feature type="region of interest" description="Disordered" evidence="1">
    <location>
        <begin position="1"/>
        <end position="35"/>
    </location>
</feature>
<evidence type="ECO:0008006" key="5">
    <source>
        <dbReference type="Google" id="ProtNLM"/>
    </source>
</evidence>
<name>A0ABN3USR7_9MICO</name>
<keyword evidence="2" id="KW-0812">Transmembrane</keyword>
<keyword evidence="2" id="KW-1133">Transmembrane helix</keyword>
<sequence length="183" mass="18969">MSDYGNPPPPPGPQGGGYGQMPQLDPSQAPPAAAVTRPPAMDQAVLLMKVGAGLSVLGLLLSLFMRDAVRDAVEKSSTSLTPAQVDSAVTIGTATGIVFGLIGVGLWLWMASANGKGKSWARIVATVFFGFSVLGLLSTVIQPGPVVSKLLTVVSTLLGAYIIVLLWKKESSEFYRASSGPRA</sequence>
<protein>
    <recommendedName>
        <fullName evidence="5">Integral membrane protein</fullName>
    </recommendedName>
</protein>
<accession>A0ABN3USR7</accession>
<evidence type="ECO:0000256" key="2">
    <source>
        <dbReference type="SAM" id="Phobius"/>
    </source>
</evidence>